<organism evidence="1 2">
    <name type="scientific">Lentinula lateritia</name>
    <dbReference type="NCBI Taxonomy" id="40482"/>
    <lineage>
        <taxon>Eukaryota</taxon>
        <taxon>Fungi</taxon>
        <taxon>Dikarya</taxon>
        <taxon>Basidiomycota</taxon>
        <taxon>Agaricomycotina</taxon>
        <taxon>Agaricomycetes</taxon>
        <taxon>Agaricomycetidae</taxon>
        <taxon>Agaricales</taxon>
        <taxon>Marasmiineae</taxon>
        <taxon>Omphalotaceae</taxon>
        <taxon>Lentinula</taxon>
    </lineage>
</organism>
<proteinExistence type="predicted"/>
<comment type="caution">
    <text evidence="1">The sequence shown here is derived from an EMBL/GenBank/DDBJ whole genome shotgun (WGS) entry which is preliminary data.</text>
</comment>
<accession>A0ABQ8VZS5</accession>
<keyword evidence="2" id="KW-1185">Reference proteome</keyword>
<dbReference type="Proteomes" id="UP001150217">
    <property type="component" value="Unassembled WGS sequence"/>
</dbReference>
<protein>
    <submittedName>
        <fullName evidence="1">Uncharacterized protein</fullName>
    </submittedName>
</protein>
<evidence type="ECO:0000313" key="1">
    <source>
        <dbReference type="EMBL" id="KAJ4500050.1"/>
    </source>
</evidence>
<sequence length="188" mass="21837">MSTLSQEEILQYLRPLRREQFKTWDSERKNLTIDRLQACIPFLKHFPVAADKLPPHLLRTDSGILLYFGWIIDEKELCELAIKSFPQAVHRDNNLVPSPTFTTFAVIHRIAEACKLPDLSIQRCRIGPHESDVNHLVLSLASNSNFEGQMEELSKEGIDKLKEMVRLQGPPRWFVHHDTYIWPSFHPV</sequence>
<gene>
    <name evidence="1" type="ORF">C8R41DRAFT_914931</name>
</gene>
<reference evidence="1" key="1">
    <citation type="submission" date="2022-08" db="EMBL/GenBank/DDBJ databases">
        <title>A Global Phylogenomic Analysis of the Shiitake Genus Lentinula.</title>
        <authorList>
            <consortium name="DOE Joint Genome Institute"/>
            <person name="Sierra-Patev S."/>
            <person name="Min B."/>
            <person name="Naranjo-Ortiz M."/>
            <person name="Looney B."/>
            <person name="Konkel Z."/>
            <person name="Slot J.C."/>
            <person name="Sakamoto Y."/>
            <person name="Steenwyk J.L."/>
            <person name="Rokas A."/>
            <person name="Carro J."/>
            <person name="Camarero S."/>
            <person name="Ferreira P."/>
            <person name="Molpeceres G."/>
            <person name="Ruiz-Duenas F.J."/>
            <person name="Serrano A."/>
            <person name="Henrissat B."/>
            <person name="Drula E."/>
            <person name="Hughes K.W."/>
            <person name="Mata J.L."/>
            <person name="Ishikawa N.K."/>
            <person name="Vargas-Isla R."/>
            <person name="Ushijima S."/>
            <person name="Smith C.A."/>
            <person name="Ahrendt S."/>
            <person name="Andreopoulos W."/>
            <person name="He G."/>
            <person name="Labutti K."/>
            <person name="Lipzen A."/>
            <person name="Ng V."/>
            <person name="Riley R."/>
            <person name="Sandor L."/>
            <person name="Barry K."/>
            <person name="Martinez A.T."/>
            <person name="Xiao Y."/>
            <person name="Gibbons J.G."/>
            <person name="Terashima K."/>
            <person name="Grigoriev I.V."/>
            <person name="Hibbett D.S."/>
        </authorList>
    </citation>
    <scope>NUCLEOTIDE SEQUENCE</scope>
    <source>
        <strain evidence="1">RHP3577 ss4</strain>
    </source>
</reference>
<name>A0ABQ8VZS5_9AGAR</name>
<dbReference type="EMBL" id="JANVFT010000008">
    <property type="protein sequence ID" value="KAJ4500050.1"/>
    <property type="molecule type" value="Genomic_DNA"/>
</dbReference>
<evidence type="ECO:0000313" key="2">
    <source>
        <dbReference type="Proteomes" id="UP001150217"/>
    </source>
</evidence>